<proteinExistence type="predicted"/>
<keyword evidence="3" id="KW-1185">Reference proteome</keyword>
<feature type="compositionally biased region" description="Polar residues" evidence="1">
    <location>
        <begin position="287"/>
        <end position="298"/>
    </location>
</feature>
<accession>A0A7D9DR31</accession>
<evidence type="ECO:0000256" key="1">
    <source>
        <dbReference type="SAM" id="MobiDB-lite"/>
    </source>
</evidence>
<dbReference type="InterPro" id="IPR027417">
    <property type="entry name" value="P-loop_NTPase"/>
</dbReference>
<reference evidence="2" key="1">
    <citation type="submission" date="2020-04" db="EMBL/GenBank/DDBJ databases">
        <authorList>
            <person name="Alioto T."/>
            <person name="Alioto T."/>
            <person name="Gomez Garrido J."/>
        </authorList>
    </citation>
    <scope>NUCLEOTIDE SEQUENCE</scope>
    <source>
        <strain evidence="2">A484AB</strain>
    </source>
</reference>
<dbReference type="EMBL" id="CACRXK020001993">
    <property type="protein sequence ID" value="CAB3992169.1"/>
    <property type="molecule type" value="Genomic_DNA"/>
</dbReference>
<dbReference type="Gene3D" id="3.40.50.300">
    <property type="entry name" value="P-loop containing nucleotide triphosphate hydrolases"/>
    <property type="match status" value="1"/>
</dbReference>
<dbReference type="Pfam" id="PF13245">
    <property type="entry name" value="AAA_19"/>
    <property type="match status" value="1"/>
</dbReference>
<evidence type="ECO:0000313" key="3">
    <source>
        <dbReference type="Proteomes" id="UP001152795"/>
    </source>
</evidence>
<feature type="region of interest" description="Disordered" evidence="1">
    <location>
        <begin position="269"/>
        <end position="298"/>
    </location>
</feature>
<dbReference type="SUPFAM" id="SSF52540">
    <property type="entry name" value="P-loop containing nucleoside triphosphate hydrolases"/>
    <property type="match status" value="1"/>
</dbReference>
<gene>
    <name evidence="2" type="ORF">PACLA_8A020318</name>
</gene>
<evidence type="ECO:0000313" key="2">
    <source>
        <dbReference type="EMBL" id="CAB3992169.1"/>
    </source>
</evidence>
<dbReference type="AlphaFoldDB" id="A0A7D9DR31"/>
<comment type="caution">
    <text evidence="2">The sequence shown here is derived from an EMBL/GenBank/DDBJ whole genome shotgun (WGS) entry which is preliminary data.</text>
</comment>
<dbReference type="Proteomes" id="UP001152795">
    <property type="component" value="Unassembled WGS sequence"/>
</dbReference>
<organism evidence="2 3">
    <name type="scientific">Paramuricea clavata</name>
    <name type="common">Red gorgonian</name>
    <name type="synonym">Violescent sea-whip</name>
    <dbReference type="NCBI Taxonomy" id="317549"/>
    <lineage>
        <taxon>Eukaryota</taxon>
        <taxon>Metazoa</taxon>
        <taxon>Cnidaria</taxon>
        <taxon>Anthozoa</taxon>
        <taxon>Octocorallia</taxon>
        <taxon>Malacalcyonacea</taxon>
        <taxon>Plexauridae</taxon>
        <taxon>Paramuricea</taxon>
    </lineage>
</organism>
<name>A0A7D9DR31_PARCT</name>
<dbReference type="OrthoDB" id="272985at2759"/>
<protein>
    <submittedName>
        <fullName evidence="2">Uncharacterized protein</fullName>
    </submittedName>
</protein>
<sequence length="526" mass="60861">MLLRYVTSYVTSYVIKLHDCTTTDGMYSYKLEGRQAAMGYLMRNMPAEPEMWFFLFSKKVAWCGSRTKIVPTSENASNDKTVQKYWKRTKQCENLTMVEWLRLFDTNKTNPKAYKQGSTIVGTKTLSLFNKEYFFQYVLLNLSHTNVNTLRHPNHEQLPNQLQWFAAALHHFPELWTRDDKLKSWLITQGHCETYITSILSYIASLRDLLYLFRIQVIRNEQLQTVQQFPQSSFTLNSYQLAVSHHIDKAVHSRQQFYTNNTSLNSYEYISDSNSNTDSENDDHTNFQQSEQPSQPNVMNVDMPHCHNSDIRWEKPILLIGKAGSGKTETISQCVYKYVQMEENILVAAPTGFLATLFRAILPEEVTCETVHSAFHIPINVNEQPSTNWNLSHYDIIIIDEISMISETNFQHVLDTLNRLIFRPVLVVCGDYAQQQPFEKLTNRTVNVSSPLNNQSVLASAYKYILNGQHRVGDSDYLEFLNHIRHWIPTEALLQQVQEGRVLCPDGVLDPRRVIEAFQANPDSTL</sequence>